<dbReference type="PRINTS" id="PR00469">
    <property type="entry name" value="PNDRDTASEII"/>
</dbReference>
<keyword evidence="3" id="KW-0560">Oxidoreductase</keyword>
<dbReference type="SUPFAM" id="SSF51905">
    <property type="entry name" value="FAD/NAD(P)-binding domain"/>
    <property type="match status" value="1"/>
</dbReference>
<evidence type="ECO:0000313" key="5">
    <source>
        <dbReference type="EMBL" id="PGH15362.1"/>
    </source>
</evidence>
<proteinExistence type="inferred from homology"/>
<dbReference type="STRING" id="1447883.A0A2B7Y3E5"/>
<dbReference type="InterPro" id="IPR036188">
    <property type="entry name" value="FAD/NAD-bd_sf"/>
</dbReference>
<dbReference type="InterPro" id="IPR023753">
    <property type="entry name" value="FAD/NAD-binding_dom"/>
</dbReference>
<comment type="caution">
    <text evidence="5">The sequence shown here is derived from an EMBL/GenBank/DDBJ whole genome shotgun (WGS) entry which is preliminary data.</text>
</comment>
<evidence type="ECO:0000256" key="1">
    <source>
        <dbReference type="ARBA" id="ARBA00009333"/>
    </source>
</evidence>
<dbReference type="Pfam" id="PF07992">
    <property type="entry name" value="Pyr_redox_2"/>
    <property type="match status" value="1"/>
</dbReference>
<evidence type="ECO:0000256" key="3">
    <source>
        <dbReference type="ARBA" id="ARBA00023002"/>
    </source>
</evidence>
<dbReference type="PANTHER" id="PTHR48105">
    <property type="entry name" value="THIOREDOXIN REDUCTASE 1-RELATED-RELATED"/>
    <property type="match status" value="1"/>
</dbReference>
<keyword evidence="6" id="KW-1185">Reference proteome</keyword>
<protein>
    <recommendedName>
        <fullName evidence="4">FAD/NAD(P)-binding domain-containing protein</fullName>
    </recommendedName>
</protein>
<evidence type="ECO:0000259" key="4">
    <source>
        <dbReference type="Pfam" id="PF07992"/>
    </source>
</evidence>
<accession>A0A2B7Y3E5</accession>
<dbReference type="GO" id="GO:0016491">
    <property type="term" value="F:oxidoreductase activity"/>
    <property type="evidence" value="ECO:0007669"/>
    <property type="project" value="UniProtKB-KW"/>
</dbReference>
<comment type="similarity">
    <text evidence="1">Belongs to the class-II pyridine nucleotide-disulfide oxidoreductase family.</text>
</comment>
<keyword evidence="2" id="KW-0285">Flavoprotein</keyword>
<dbReference type="PRINTS" id="PR00368">
    <property type="entry name" value="FADPNR"/>
</dbReference>
<dbReference type="Gene3D" id="3.50.50.60">
    <property type="entry name" value="FAD/NAD(P)-binding domain"/>
    <property type="match status" value="2"/>
</dbReference>
<reference evidence="5 6" key="1">
    <citation type="submission" date="2017-10" db="EMBL/GenBank/DDBJ databases">
        <title>Comparative genomics in systemic dimorphic fungi from Ajellomycetaceae.</title>
        <authorList>
            <person name="Munoz J.F."/>
            <person name="Mcewen J.G."/>
            <person name="Clay O.K."/>
            <person name="Cuomo C.A."/>
        </authorList>
    </citation>
    <scope>NUCLEOTIDE SEQUENCE [LARGE SCALE GENOMIC DNA]</scope>
    <source>
        <strain evidence="5 6">UAMH7299</strain>
    </source>
</reference>
<dbReference type="GO" id="GO:0097237">
    <property type="term" value="P:cellular response to toxic substance"/>
    <property type="evidence" value="ECO:0007669"/>
    <property type="project" value="UniProtKB-ARBA"/>
</dbReference>
<feature type="domain" description="FAD/NAD(P)-binding" evidence="4">
    <location>
        <begin position="8"/>
        <end position="296"/>
    </location>
</feature>
<dbReference type="EMBL" id="PDNA01000083">
    <property type="protein sequence ID" value="PGH15362.1"/>
    <property type="molecule type" value="Genomic_DNA"/>
</dbReference>
<evidence type="ECO:0000313" key="6">
    <source>
        <dbReference type="Proteomes" id="UP000224634"/>
    </source>
</evidence>
<dbReference type="Proteomes" id="UP000224634">
    <property type="component" value="Unassembled WGS sequence"/>
</dbReference>
<dbReference type="OrthoDB" id="10260355at2759"/>
<evidence type="ECO:0000256" key="2">
    <source>
        <dbReference type="ARBA" id="ARBA00022630"/>
    </source>
</evidence>
<name>A0A2B7Y3E5_POLH7</name>
<organism evidence="5 6">
    <name type="scientific">Polytolypa hystricis (strain UAMH7299)</name>
    <dbReference type="NCBI Taxonomy" id="1447883"/>
    <lineage>
        <taxon>Eukaryota</taxon>
        <taxon>Fungi</taxon>
        <taxon>Dikarya</taxon>
        <taxon>Ascomycota</taxon>
        <taxon>Pezizomycotina</taxon>
        <taxon>Eurotiomycetes</taxon>
        <taxon>Eurotiomycetidae</taxon>
        <taxon>Onygenales</taxon>
        <taxon>Onygenales incertae sedis</taxon>
        <taxon>Polytolypa</taxon>
    </lineage>
</organism>
<dbReference type="AlphaFoldDB" id="A0A2B7Y3E5"/>
<sequence>MEPNHITDVLVVGGGYAGLSAALTLYRATHTTIVFDSQVFRDRRAPKIRLLPGWEGTSSEQFRETARTELAQTGLSSFVDTEVTAIQQTDTGIWEVTTSDGKEWLGKKVVLATGTDEIYPSIPGYEECWVTGIFPCLFQFGYEERGCESAGILVVEKLAKHLPQVAKLAGDANKFACNVVLYTHGNQEVADQLEDLIQGMDFQIESRVIRRLVKGSKGAEVIVELEDNGTNSEGFLVHQPYTRLRGMLPKQLGLETTLLGDIKVEQPFPATSVAGVYAAGDCASPLKNASMAIAAGVCAGNGVAREL</sequence>
<dbReference type="InterPro" id="IPR050097">
    <property type="entry name" value="Ferredoxin-NADP_redctase_2"/>
</dbReference>
<gene>
    <name evidence="5" type="ORF">AJ80_05546</name>
</gene>